<dbReference type="PANTHER" id="PTHR21422">
    <property type="entry name" value="RAB3 GTPASE-ACTIVATING PROTEIN CATALYTIC SUBUNIT"/>
    <property type="match status" value="1"/>
</dbReference>
<feature type="region of interest" description="Disordered" evidence="1">
    <location>
        <begin position="20"/>
        <end position="65"/>
    </location>
</feature>
<dbReference type="PANTHER" id="PTHR21422:SF10">
    <property type="entry name" value="RAB3 GTPASE-ACTIVATING PROTEIN CATALYTIC SUBUNIT"/>
    <property type="match status" value="1"/>
</dbReference>
<keyword evidence="4" id="KW-1185">Reference proteome</keyword>
<gene>
    <name evidence="3" type="ORF">QN277_016268</name>
</gene>
<feature type="region of interest" description="Disordered" evidence="1">
    <location>
        <begin position="631"/>
        <end position="650"/>
    </location>
</feature>
<feature type="compositionally biased region" description="Basic and acidic residues" evidence="1">
    <location>
        <begin position="631"/>
        <end position="641"/>
    </location>
</feature>
<feature type="compositionally biased region" description="Basic and acidic residues" evidence="1">
    <location>
        <begin position="49"/>
        <end position="65"/>
    </location>
</feature>
<sequence length="698" mass="77335">METLSFVSKARTALHSAAAKAERVLSDLKSDRDPDKQSPNNLTSEEKDESPRIEGESKLHSDLKKWRPPHISIKQDWQDKIKNIRIGRKEVEDTDKVGDTAMTFPIYDENLYILNMKNDIETKASEATPTVEGLIAATKDPIPPSSVLRQLAVAVEDGKRARSVKDFTASSANSSPAGDKGGLSLQAVKALVLGGKDDKVPIDFTKDEKFGFLINSLFDPEGEFLKRKINSNSEENSIASLARDIHGAPPESIVVKLAEIIGNFRCLQKMALFWCRVVVELKKLWSEEQHIPGVPLDVIPDLKLCLLYQQFQVINCCISRKRRRYIATESLDSLMDGSSITKESMDHHDSIPKAPVLYARQNTGELVIRLGADCPSGDLTLLETGEPVYSPVMQEGPLLTEDLIKETEEFVLRTGSVGAGCSQLLSDMQAFKAANPGCILEDFVRWHSPPDWSECEQDTEAKDSSDGGDCGESLCTRGQLSQRMLKEGNLWRELWATSKPVPAVKQTPLFDEDLAVEGILHAFEDIQPSELFKQLFVSLLGLGVTIAEPLLSGSSDFSKLFSDCKEYIVVSCQSSSWSERLDELCQVYQTVETMLTNPEEALMMINQAEESAKTSGELKRRFKGLNFIFRGKDKPGRKPGSEDLVDSEDNSIRQSFSSFFDSKSSVFSKKSSKFKDISPGGKSPTPEDNQTIVSAKLS</sequence>
<evidence type="ECO:0000313" key="4">
    <source>
        <dbReference type="Proteomes" id="UP001293593"/>
    </source>
</evidence>
<dbReference type="Pfam" id="PF13890">
    <property type="entry name" value="Rab3-GTPase_cat"/>
    <property type="match status" value="1"/>
</dbReference>
<feature type="compositionally biased region" description="Polar residues" evidence="1">
    <location>
        <begin position="686"/>
        <end position="698"/>
    </location>
</feature>
<dbReference type="AlphaFoldDB" id="A0AAE1TC03"/>
<feature type="compositionally biased region" description="Basic and acidic residues" evidence="1">
    <location>
        <begin position="20"/>
        <end position="36"/>
    </location>
</feature>
<comment type="caution">
    <text evidence="3">The sequence shown here is derived from an EMBL/GenBank/DDBJ whole genome shotgun (WGS) entry which is preliminary data.</text>
</comment>
<name>A0AAE1TC03_9FABA</name>
<evidence type="ECO:0000313" key="3">
    <source>
        <dbReference type="EMBL" id="KAK4278420.1"/>
    </source>
</evidence>
<reference evidence="3" key="1">
    <citation type="submission" date="2023-10" db="EMBL/GenBank/DDBJ databases">
        <title>Chromosome-level genome of the transformable northern wattle, Acacia crassicarpa.</title>
        <authorList>
            <person name="Massaro I."/>
            <person name="Sinha N.R."/>
            <person name="Poethig S."/>
            <person name="Leichty A.R."/>
        </authorList>
    </citation>
    <scope>NUCLEOTIDE SEQUENCE</scope>
    <source>
        <strain evidence="3">Acra3RX</strain>
        <tissue evidence="3">Leaf</tissue>
    </source>
</reference>
<feature type="domain" description="Rab3GAP catalytic subunit conserved" evidence="2">
    <location>
        <begin position="369"/>
        <end position="524"/>
    </location>
</feature>
<dbReference type="EMBL" id="JAWXYG010000003">
    <property type="protein sequence ID" value="KAK4278420.1"/>
    <property type="molecule type" value="Genomic_DNA"/>
</dbReference>
<dbReference type="InterPro" id="IPR026147">
    <property type="entry name" value="Rab3GAP1_conserved"/>
</dbReference>
<organism evidence="3 4">
    <name type="scientific">Acacia crassicarpa</name>
    <name type="common">northern wattle</name>
    <dbReference type="NCBI Taxonomy" id="499986"/>
    <lineage>
        <taxon>Eukaryota</taxon>
        <taxon>Viridiplantae</taxon>
        <taxon>Streptophyta</taxon>
        <taxon>Embryophyta</taxon>
        <taxon>Tracheophyta</taxon>
        <taxon>Spermatophyta</taxon>
        <taxon>Magnoliopsida</taxon>
        <taxon>eudicotyledons</taxon>
        <taxon>Gunneridae</taxon>
        <taxon>Pentapetalae</taxon>
        <taxon>rosids</taxon>
        <taxon>fabids</taxon>
        <taxon>Fabales</taxon>
        <taxon>Fabaceae</taxon>
        <taxon>Caesalpinioideae</taxon>
        <taxon>mimosoid clade</taxon>
        <taxon>Acacieae</taxon>
        <taxon>Acacia</taxon>
    </lineage>
</organism>
<feature type="region of interest" description="Disordered" evidence="1">
    <location>
        <begin position="662"/>
        <end position="698"/>
    </location>
</feature>
<dbReference type="Proteomes" id="UP001293593">
    <property type="component" value="Unassembled WGS sequence"/>
</dbReference>
<dbReference type="GO" id="GO:0005096">
    <property type="term" value="F:GTPase activator activity"/>
    <property type="evidence" value="ECO:0007669"/>
    <property type="project" value="InterPro"/>
</dbReference>
<evidence type="ECO:0000256" key="1">
    <source>
        <dbReference type="SAM" id="MobiDB-lite"/>
    </source>
</evidence>
<accession>A0AAE1TC03</accession>
<evidence type="ECO:0000259" key="2">
    <source>
        <dbReference type="Pfam" id="PF13890"/>
    </source>
</evidence>
<proteinExistence type="predicted"/>
<dbReference type="InterPro" id="IPR045700">
    <property type="entry name" value="Rab3GAP1"/>
</dbReference>
<protein>
    <recommendedName>
        <fullName evidence="2">Rab3GAP catalytic subunit conserved domain-containing protein</fullName>
    </recommendedName>
</protein>